<comment type="caution">
    <text evidence="2">The sequence shown here is derived from an EMBL/GenBank/DDBJ whole genome shotgun (WGS) entry which is preliminary data.</text>
</comment>
<feature type="compositionally biased region" description="Polar residues" evidence="1">
    <location>
        <begin position="97"/>
        <end position="109"/>
    </location>
</feature>
<evidence type="ECO:0000256" key="1">
    <source>
        <dbReference type="SAM" id="MobiDB-lite"/>
    </source>
</evidence>
<protein>
    <submittedName>
        <fullName evidence="2">Uncharacterized protein</fullName>
    </submittedName>
</protein>
<feature type="compositionally biased region" description="Polar residues" evidence="1">
    <location>
        <begin position="50"/>
        <end position="64"/>
    </location>
</feature>
<feature type="compositionally biased region" description="Low complexity" evidence="1">
    <location>
        <begin position="118"/>
        <end position="127"/>
    </location>
</feature>
<gene>
    <name evidence="2" type="ORF">AYI69_g11260</name>
</gene>
<organism evidence="2 3">
    <name type="scientific">Smittium culicis</name>
    <dbReference type="NCBI Taxonomy" id="133412"/>
    <lineage>
        <taxon>Eukaryota</taxon>
        <taxon>Fungi</taxon>
        <taxon>Fungi incertae sedis</taxon>
        <taxon>Zoopagomycota</taxon>
        <taxon>Kickxellomycotina</taxon>
        <taxon>Harpellomycetes</taxon>
        <taxon>Harpellales</taxon>
        <taxon>Legeriomycetaceae</taxon>
        <taxon>Smittium</taxon>
    </lineage>
</organism>
<reference evidence="3" key="1">
    <citation type="submission" date="2017-01" db="EMBL/GenBank/DDBJ databases">
        <authorList>
            <person name="Wang Y."/>
            <person name="White M."/>
            <person name="Kvist S."/>
            <person name="Moncalvo J.-M."/>
        </authorList>
    </citation>
    <scope>NUCLEOTIDE SEQUENCE [LARGE SCALE GENOMIC DNA]</scope>
    <source>
        <strain evidence="3">ID-206-W2</strain>
    </source>
</reference>
<dbReference type="EMBL" id="LSSM01007535">
    <property type="protein sequence ID" value="OMJ07923.1"/>
    <property type="molecule type" value="Genomic_DNA"/>
</dbReference>
<feature type="region of interest" description="Disordered" evidence="1">
    <location>
        <begin position="1"/>
        <end position="133"/>
    </location>
</feature>
<sequence>NHETKAELDESSSKRKHNSEEIINAPAAEDENKDEAAAQKDAVTAPEPTANEQPENAQTPSTEESNSKEDDKSPGVAETAASSTPAASAPSRVEEPTPNTNAEKITSVQPPAKKKKFMGSSNSLSSSAKRRKSVRVGVNDYGTFRFAIQRGRILPGHQVPDRLSVQAAKGELVASANHIENTAVDLLVADRREPPRSACWVDCSAVSERAQ</sequence>
<dbReference type="Proteomes" id="UP000187429">
    <property type="component" value="Unassembled WGS sequence"/>
</dbReference>
<evidence type="ECO:0000313" key="3">
    <source>
        <dbReference type="Proteomes" id="UP000187429"/>
    </source>
</evidence>
<proteinExistence type="predicted"/>
<dbReference type="AlphaFoldDB" id="A0A1R1WZV5"/>
<evidence type="ECO:0000313" key="2">
    <source>
        <dbReference type="EMBL" id="OMJ07923.1"/>
    </source>
</evidence>
<accession>A0A1R1WZV5</accession>
<name>A0A1R1WZV5_9FUNG</name>
<keyword evidence="3" id="KW-1185">Reference proteome</keyword>
<feature type="non-terminal residue" evidence="2">
    <location>
        <position position="1"/>
    </location>
</feature>
<feature type="compositionally biased region" description="Low complexity" evidence="1">
    <location>
        <begin position="79"/>
        <end position="91"/>
    </location>
</feature>
<feature type="compositionally biased region" description="Basic and acidic residues" evidence="1">
    <location>
        <begin position="1"/>
        <end position="13"/>
    </location>
</feature>